<accession>A0ABN3A5P0</accession>
<sequence length="392" mass="44435">MTAAVVMQDEFAWWPALVGETIAARVKACRLEDGILLLQCANDLWRTQLRLITPALLKRIAAADGTPEVRQIRLALDARWVLVTGTPTLFGRELVEQALLEAWHDATQDDGRRIEVVTTGQDGPETWATQWAENNGIYATQRTVAWAFCSHDCPTETGHRRVRQRDWIEYCPDAARRRDARLAADRPDLALAFYPDDWNPYTTQLALDVRQAGTPTRWFDPAAPHTDDVALERGIRSSRRYRSRPGAKQPAAEGQECLGEGCPACTRGREGLDRFFDDVDERYRRYGQPELYPFAAGRHTLHRTPCSGAAHAMRGAGTGSAHDRPMGSRYEFCLQTYSHLPEQNRDDNFATRYPYPALLATTREEALSWVKERTSPKGRKNYKFCRVCVPEL</sequence>
<dbReference type="EMBL" id="BAAANT010000041">
    <property type="protein sequence ID" value="GAA2154431.1"/>
    <property type="molecule type" value="Genomic_DNA"/>
</dbReference>
<proteinExistence type="predicted"/>
<gene>
    <name evidence="1" type="ORF">GCM10009760_53350</name>
</gene>
<comment type="caution">
    <text evidence="1">The sequence shown here is derived from an EMBL/GenBank/DDBJ whole genome shotgun (WGS) entry which is preliminary data.</text>
</comment>
<evidence type="ECO:0000313" key="2">
    <source>
        <dbReference type="Proteomes" id="UP001422759"/>
    </source>
</evidence>
<name>A0ABN3A5P0_9ACTN</name>
<organism evidence="1 2">
    <name type="scientific">Kitasatospora kazusensis</name>
    <dbReference type="NCBI Taxonomy" id="407974"/>
    <lineage>
        <taxon>Bacteria</taxon>
        <taxon>Bacillati</taxon>
        <taxon>Actinomycetota</taxon>
        <taxon>Actinomycetes</taxon>
        <taxon>Kitasatosporales</taxon>
        <taxon>Streptomycetaceae</taxon>
        <taxon>Kitasatospora</taxon>
    </lineage>
</organism>
<reference evidence="1 2" key="1">
    <citation type="journal article" date="2019" name="Int. J. Syst. Evol. Microbiol.">
        <title>The Global Catalogue of Microorganisms (GCM) 10K type strain sequencing project: providing services to taxonomists for standard genome sequencing and annotation.</title>
        <authorList>
            <consortium name="The Broad Institute Genomics Platform"/>
            <consortium name="The Broad Institute Genome Sequencing Center for Infectious Disease"/>
            <person name="Wu L."/>
            <person name="Ma J."/>
        </authorList>
    </citation>
    <scope>NUCLEOTIDE SEQUENCE [LARGE SCALE GENOMIC DNA]</scope>
    <source>
        <strain evidence="1 2">JCM 14560</strain>
    </source>
</reference>
<evidence type="ECO:0000313" key="1">
    <source>
        <dbReference type="EMBL" id="GAA2154431.1"/>
    </source>
</evidence>
<dbReference type="Pfam" id="PF05258">
    <property type="entry name" value="DciA"/>
    <property type="match status" value="1"/>
</dbReference>
<dbReference type="InterPro" id="IPR007922">
    <property type="entry name" value="DciA-like"/>
</dbReference>
<protein>
    <submittedName>
        <fullName evidence="1">Uncharacterized protein</fullName>
    </submittedName>
</protein>
<dbReference type="RefSeq" id="WP_344468517.1">
    <property type="nucleotide sequence ID" value="NZ_BAAANT010000041.1"/>
</dbReference>
<keyword evidence="2" id="KW-1185">Reference proteome</keyword>
<dbReference type="Proteomes" id="UP001422759">
    <property type="component" value="Unassembled WGS sequence"/>
</dbReference>